<comment type="caution">
    <text evidence="4">The sequence shown here is derived from an EMBL/GenBank/DDBJ whole genome shotgun (WGS) entry which is preliminary data.</text>
</comment>
<evidence type="ECO:0000256" key="2">
    <source>
        <dbReference type="SAM" id="Phobius"/>
    </source>
</evidence>
<reference evidence="4 5" key="1">
    <citation type="submission" date="2016-01" db="EMBL/GenBank/DDBJ databases">
        <authorList>
            <person name="Oliw E.H."/>
        </authorList>
    </citation>
    <scope>NUCLEOTIDE SEQUENCE [LARGE SCALE GENOMIC DNA]</scope>
    <source>
        <strain evidence="4 5">CMW7705B</strain>
    </source>
</reference>
<sequence>MFLEEDNFMEFFDKFHALCFGFLVLLIVITVPYTINHGDFFQNESELIIVSLLVTSLSVAYARKFEMISFGMLSKKQLLLFIAIFLLSVLETLVYIHFFAISSGAGVQHLAEVSRGISLSLILITSVFGPIQEELIFRGLLQGAVFDNSWLGLVLTSSLFSVMHGPSNVPSFIFYLLGGLLLGFAYKKSQNLWVSTLVHMFYNSWPLLYYL</sequence>
<keyword evidence="2" id="KW-0472">Membrane</keyword>
<dbReference type="EMBL" id="LRQR01000092">
    <property type="protein sequence ID" value="KXA58982.1"/>
    <property type="molecule type" value="Genomic_DNA"/>
</dbReference>
<evidence type="ECO:0000259" key="3">
    <source>
        <dbReference type="Pfam" id="PF02517"/>
    </source>
</evidence>
<dbReference type="PANTHER" id="PTHR36435:SF1">
    <property type="entry name" value="CAAX AMINO TERMINAL PROTEASE FAMILY PROTEIN"/>
    <property type="match status" value="1"/>
</dbReference>
<keyword evidence="2" id="KW-0812">Transmembrane</keyword>
<dbReference type="InterPro" id="IPR052710">
    <property type="entry name" value="CAAX_protease"/>
</dbReference>
<evidence type="ECO:0000256" key="1">
    <source>
        <dbReference type="ARBA" id="ARBA00009067"/>
    </source>
</evidence>
<dbReference type="InterPro" id="IPR003675">
    <property type="entry name" value="Rce1/LyrA-like_dom"/>
</dbReference>
<feature type="transmembrane region" description="Helical" evidence="2">
    <location>
        <begin position="15"/>
        <end position="35"/>
    </location>
</feature>
<dbReference type="Pfam" id="PF02517">
    <property type="entry name" value="Rce1-like"/>
    <property type="match status" value="1"/>
</dbReference>
<organism evidence="4 5">
    <name type="scientific">Streptococcus mitis</name>
    <dbReference type="NCBI Taxonomy" id="28037"/>
    <lineage>
        <taxon>Bacteria</taxon>
        <taxon>Bacillati</taxon>
        <taxon>Bacillota</taxon>
        <taxon>Bacilli</taxon>
        <taxon>Lactobacillales</taxon>
        <taxon>Streptococcaceae</taxon>
        <taxon>Streptococcus</taxon>
        <taxon>Streptococcus mitis group</taxon>
    </lineage>
</organism>
<keyword evidence="4" id="KW-0378">Hydrolase</keyword>
<feature type="transmembrane region" description="Helical" evidence="2">
    <location>
        <begin position="78"/>
        <end position="101"/>
    </location>
</feature>
<evidence type="ECO:0000313" key="5">
    <source>
        <dbReference type="Proteomes" id="UP000070065"/>
    </source>
</evidence>
<feature type="transmembrane region" description="Helical" evidence="2">
    <location>
        <begin position="169"/>
        <end position="186"/>
    </location>
</feature>
<gene>
    <name evidence="4" type="ORF">HMPREF3228_01628</name>
</gene>
<dbReference type="GO" id="GO:0004175">
    <property type="term" value="F:endopeptidase activity"/>
    <property type="evidence" value="ECO:0007669"/>
    <property type="project" value="UniProtKB-ARBA"/>
</dbReference>
<name>A0A133RUY9_STRMT</name>
<keyword evidence="4" id="KW-0645">Protease</keyword>
<accession>A0A133RUY9</accession>
<evidence type="ECO:0000313" key="4">
    <source>
        <dbReference type="EMBL" id="KXA58982.1"/>
    </source>
</evidence>
<proteinExistence type="inferred from homology"/>
<feature type="domain" description="CAAX prenyl protease 2/Lysostaphin resistance protein A-like" evidence="3">
    <location>
        <begin position="119"/>
        <end position="204"/>
    </location>
</feature>
<comment type="similarity">
    <text evidence="1">Belongs to the UPF0177 family.</text>
</comment>
<dbReference type="PATRIC" id="fig|28037.231.peg.1620"/>
<dbReference type="GO" id="GO:0080120">
    <property type="term" value="P:CAAX-box protein maturation"/>
    <property type="evidence" value="ECO:0007669"/>
    <property type="project" value="UniProtKB-ARBA"/>
</dbReference>
<keyword evidence="2" id="KW-1133">Transmembrane helix</keyword>
<feature type="transmembrane region" description="Helical" evidence="2">
    <location>
        <begin position="47"/>
        <end position="66"/>
    </location>
</feature>
<dbReference type="Proteomes" id="UP000070065">
    <property type="component" value="Unassembled WGS sequence"/>
</dbReference>
<dbReference type="PANTHER" id="PTHR36435">
    <property type="entry name" value="SLR1288 PROTEIN"/>
    <property type="match status" value="1"/>
</dbReference>
<dbReference type="GO" id="GO:0006508">
    <property type="term" value="P:proteolysis"/>
    <property type="evidence" value="ECO:0007669"/>
    <property type="project" value="UniProtKB-KW"/>
</dbReference>
<dbReference type="AlphaFoldDB" id="A0A133RUY9"/>
<protein>
    <submittedName>
        <fullName evidence="4">CAAX amino terminal protease family protein</fullName>
    </submittedName>
</protein>